<evidence type="ECO:0000313" key="3">
    <source>
        <dbReference type="EMBL" id="KAJ7084552.1"/>
    </source>
</evidence>
<evidence type="ECO:0000313" key="2">
    <source>
        <dbReference type="EMBL" id="KAJ7084547.1"/>
    </source>
</evidence>
<reference evidence="3" key="1">
    <citation type="submission" date="2023-03" db="EMBL/GenBank/DDBJ databases">
        <title>Massive genome expansion in bonnet fungi (Mycena s.s.) driven by repeated elements and novel gene families across ecological guilds.</title>
        <authorList>
            <consortium name="Lawrence Berkeley National Laboratory"/>
            <person name="Harder C.B."/>
            <person name="Miyauchi S."/>
            <person name="Viragh M."/>
            <person name="Kuo A."/>
            <person name="Thoen E."/>
            <person name="Andreopoulos B."/>
            <person name="Lu D."/>
            <person name="Skrede I."/>
            <person name="Drula E."/>
            <person name="Henrissat B."/>
            <person name="Morin E."/>
            <person name="Kohler A."/>
            <person name="Barry K."/>
            <person name="LaButti K."/>
            <person name="Morin E."/>
            <person name="Salamov A."/>
            <person name="Lipzen A."/>
            <person name="Mereny Z."/>
            <person name="Hegedus B."/>
            <person name="Baldrian P."/>
            <person name="Stursova M."/>
            <person name="Weitz H."/>
            <person name="Taylor A."/>
            <person name="Grigoriev I.V."/>
            <person name="Nagy L.G."/>
            <person name="Martin F."/>
            <person name="Kauserud H."/>
        </authorList>
    </citation>
    <scope>NUCLEOTIDE SEQUENCE</scope>
    <source>
        <strain evidence="3">CBHHK173m</strain>
    </source>
</reference>
<gene>
    <name evidence="2" type="ORF">B0H15DRAFT_802318</name>
    <name evidence="3" type="ORF">B0H15DRAFT_802321</name>
</gene>
<dbReference type="EMBL" id="JARJCN010000037">
    <property type="protein sequence ID" value="KAJ7084547.1"/>
    <property type="molecule type" value="Genomic_DNA"/>
</dbReference>
<name>A0AAD6XKD7_9AGAR</name>
<evidence type="ECO:0000256" key="1">
    <source>
        <dbReference type="SAM" id="MobiDB-lite"/>
    </source>
</evidence>
<dbReference type="AlphaFoldDB" id="A0AAD6XKD7"/>
<feature type="region of interest" description="Disordered" evidence="1">
    <location>
        <begin position="200"/>
        <end position="225"/>
    </location>
</feature>
<organism evidence="3 4">
    <name type="scientific">Mycena belliarum</name>
    <dbReference type="NCBI Taxonomy" id="1033014"/>
    <lineage>
        <taxon>Eukaryota</taxon>
        <taxon>Fungi</taxon>
        <taxon>Dikarya</taxon>
        <taxon>Basidiomycota</taxon>
        <taxon>Agaricomycotina</taxon>
        <taxon>Agaricomycetes</taxon>
        <taxon>Agaricomycetidae</taxon>
        <taxon>Agaricales</taxon>
        <taxon>Marasmiineae</taxon>
        <taxon>Mycenaceae</taxon>
        <taxon>Mycena</taxon>
    </lineage>
</organism>
<comment type="caution">
    <text evidence="3">The sequence shown here is derived from an EMBL/GenBank/DDBJ whole genome shotgun (WGS) entry which is preliminary data.</text>
</comment>
<accession>A0AAD6XKD7</accession>
<sequence length="340" mass="37017">MAGHGDYPPHLYFEDFSTPRPPEPRLNRDSSNEAFSQFPGHHQPQRYPDAVRNTIGLGAPPIANRSPSLTTAGTSIAPGYAVNTRAASMHDRVPSGLTTPPDLVPRFAPPPDAAHFTRHDGYMHMRTPSVQTPQYVPVPGDTPPIDITTMLATMSLQQTALMQENAALKARIVAVEKVQSHPLPIADSNARVVDPRYVAASQKKRQRRARVAPTASLGHSASASSAAAPGAQYLGDAHLPPEFAPMRTAVQKFVTKTMRDVCDVGVKDQWPDPDIPRLNSTTGEIYLTPRFDRPLSDADNQHLIAAVSRRVLGDLQDENLRPTALVASKVTWDKALIDSM</sequence>
<dbReference type="EMBL" id="JARJCN010000037">
    <property type="protein sequence ID" value="KAJ7084552.1"/>
    <property type="molecule type" value="Genomic_DNA"/>
</dbReference>
<proteinExistence type="predicted"/>
<feature type="region of interest" description="Disordered" evidence="1">
    <location>
        <begin position="1"/>
        <end position="46"/>
    </location>
</feature>
<keyword evidence="4" id="KW-1185">Reference proteome</keyword>
<feature type="compositionally biased region" description="Basic and acidic residues" evidence="1">
    <location>
        <begin position="22"/>
        <end position="31"/>
    </location>
</feature>
<protein>
    <submittedName>
        <fullName evidence="3">Uncharacterized protein</fullName>
    </submittedName>
</protein>
<dbReference type="Proteomes" id="UP001222325">
    <property type="component" value="Unassembled WGS sequence"/>
</dbReference>
<evidence type="ECO:0000313" key="4">
    <source>
        <dbReference type="Proteomes" id="UP001222325"/>
    </source>
</evidence>